<reference evidence="1" key="1">
    <citation type="submission" date="2021-06" db="EMBL/GenBank/DDBJ databases">
        <authorList>
            <person name="Kallberg Y."/>
            <person name="Tangrot J."/>
            <person name="Rosling A."/>
        </authorList>
    </citation>
    <scope>NUCLEOTIDE SEQUENCE</scope>
    <source>
        <strain evidence="1">MA461A</strain>
    </source>
</reference>
<organism evidence="1 2">
    <name type="scientific">Racocetra persica</name>
    <dbReference type="NCBI Taxonomy" id="160502"/>
    <lineage>
        <taxon>Eukaryota</taxon>
        <taxon>Fungi</taxon>
        <taxon>Fungi incertae sedis</taxon>
        <taxon>Mucoromycota</taxon>
        <taxon>Glomeromycotina</taxon>
        <taxon>Glomeromycetes</taxon>
        <taxon>Diversisporales</taxon>
        <taxon>Gigasporaceae</taxon>
        <taxon>Racocetra</taxon>
    </lineage>
</organism>
<feature type="non-terminal residue" evidence="1">
    <location>
        <position position="48"/>
    </location>
</feature>
<keyword evidence="2" id="KW-1185">Reference proteome</keyword>
<feature type="non-terminal residue" evidence="1">
    <location>
        <position position="1"/>
    </location>
</feature>
<gene>
    <name evidence="1" type="ORF">RPERSI_LOCUS31932</name>
</gene>
<name>A0ACA9SL55_9GLOM</name>
<evidence type="ECO:0000313" key="2">
    <source>
        <dbReference type="Proteomes" id="UP000789920"/>
    </source>
</evidence>
<comment type="caution">
    <text evidence="1">The sequence shown here is derived from an EMBL/GenBank/DDBJ whole genome shotgun (WGS) entry which is preliminary data.</text>
</comment>
<dbReference type="Proteomes" id="UP000789920">
    <property type="component" value="Unassembled WGS sequence"/>
</dbReference>
<proteinExistence type="predicted"/>
<dbReference type="EMBL" id="CAJVQC010130773">
    <property type="protein sequence ID" value="CAG8841564.1"/>
    <property type="molecule type" value="Genomic_DNA"/>
</dbReference>
<sequence>KKLNIQTGNNCGCCAYYATKKWFILKIRAATTTTPLNTCKKMFQNTPA</sequence>
<accession>A0ACA9SL55</accession>
<evidence type="ECO:0000313" key="1">
    <source>
        <dbReference type="EMBL" id="CAG8841564.1"/>
    </source>
</evidence>
<protein>
    <submittedName>
        <fullName evidence="1">8999_t:CDS:1</fullName>
    </submittedName>
</protein>